<name>A0A0N5CI71_STREA</name>
<evidence type="ECO:0000256" key="1">
    <source>
        <dbReference type="SAM" id="SignalP"/>
    </source>
</evidence>
<feature type="chain" id="PRO_5007256273" evidence="1">
    <location>
        <begin position="27"/>
        <end position="389"/>
    </location>
</feature>
<protein>
    <submittedName>
        <fullName evidence="6">Glycoprotein</fullName>
    </submittedName>
</protein>
<evidence type="ECO:0000313" key="5">
    <source>
        <dbReference type="Proteomes" id="UP000046392"/>
    </source>
</evidence>
<sequence>MFLKLYWLGAALALMLLLLQPQAVNGNELFPYVPNDINATTFPINLNATTNSDMVLVKCPDRGYKHKHAQDEFIENKFNFTLFNQGEPNLMSNWIPLVRELNGPTEINCGRSLPNHNNGLVNSTYWIFNVMWEDSAIENIRTDPLFMNSPILETHPHCHLNPQNIFIISKKKKSSMLEKIIQNKIENPYTNQMVYYFVKPQNGATYAIKKPCFMYRLYGTCPIFDLPGRAQNSIINENEVKKVKIDNLNGQKEKVKVNLVVNNKKEFYRDEEISLSRMRYTENGTKVIEGSTMLITSSFIINGFDLVKLVYNCWNGAENENVSQTYYFGPIITNHTQDKTEEISANDTSIKVKCDTTYLNVGYLKEVEYNGTHANVSDLESSDSLRGKF</sequence>
<dbReference type="Pfam" id="PF24490">
    <property type="entry name" value="DUF7585"/>
    <property type="match status" value="1"/>
</dbReference>
<evidence type="ECO:0000313" key="6">
    <source>
        <dbReference type="WBParaSite" id="SPAL_0001753000.1"/>
    </source>
</evidence>
<dbReference type="Pfam" id="PF24488">
    <property type="entry name" value="DUF7584"/>
    <property type="match status" value="1"/>
</dbReference>
<dbReference type="STRING" id="174720.A0A0N5CI71"/>
<proteinExistence type="predicted"/>
<evidence type="ECO:0000259" key="4">
    <source>
        <dbReference type="Pfam" id="PF24490"/>
    </source>
</evidence>
<keyword evidence="1" id="KW-0732">Signal</keyword>
<accession>A0A0N5CI71</accession>
<dbReference type="InterPro" id="IPR056005">
    <property type="entry name" value="DUF7583"/>
</dbReference>
<feature type="domain" description="DUF7585" evidence="4">
    <location>
        <begin position="28"/>
        <end position="216"/>
    </location>
</feature>
<dbReference type="Pfam" id="PF24486">
    <property type="entry name" value="DUF7583"/>
    <property type="match status" value="1"/>
</dbReference>
<organism evidence="5 6">
    <name type="scientific">Strongyloides papillosus</name>
    <name type="common">Intestinal threadworm</name>
    <dbReference type="NCBI Taxonomy" id="174720"/>
    <lineage>
        <taxon>Eukaryota</taxon>
        <taxon>Metazoa</taxon>
        <taxon>Ecdysozoa</taxon>
        <taxon>Nematoda</taxon>
        <taxon>Chromadorea</taxon>
        <taxon>Rhabditida</taxon>
        <taxon>Tylenchina</taxon>
        <taxon>Panagrolaimomorpha</taxon>
        <taxon>Strongyloidoidea</taxon>
        <taxon>Strongyloididae</taxon>
        <taxon>Strongyloides</taxon>
    </lineage>
</organism>
<keyword evidence="5" id="KW-1185">Reference proteome</keyword>
<feature type="domain" description="DUF7584" evidence="3">
    <location>
        <begin position="221"/>
        <end position="328"/>
    </location>
</feature>
<feature type="domain" description="DUF7583" evidence="2">
    <location>
        <begin position="338"/>
        <end position="389"/>
    </location>
</feature>
<dbReference type="InterPro" id="IPR056007">
    <property type="entry name" value="DUF7585"/>
</dbReference>
<reference evidence="6" key="1">
    <citation type="submission" date="2016-03" db="UniProtKB">
        <authorList>
            <consortium name="WormBaseParasite"/>
        </authorList>
    </citation>
    <scope>IDENTIFICATION</scope>
</reference>
<dbReference type="WBParaSite" id="SPAL_0001753000.1">
    <property type="protein sequence ID" value="SPAL_0001753000.1"/>
    <property type="gene ID" value="SPAL_0001753000"/>
</dbReference>
<evidence type="ECO:0000259" key="3">
    <source>
        <dbReference type="Pfam" id="PF24488"/>
    </source>
</evidence>
<evidence type="ECO:0000259" key="2">
    <source>
        <dbReference type="Pfam" id="PF24486"/>
    </source>
</evidence>
<feature type="signal peptide" evidence="1">
    <location>
        <begin position="1"/>
        <end position="26"/>
    </location>
</feature>
<dbReference type="AlphaFoldDB" id="A0A0N5CI71"/>
<dbReference type="Proteomes" id="UP000046392">
    <property type="component" value="Unplaced"/>
</dbReference>
<dbReference type="InterPro" id="IPR056006">
    <property type="entry name" value="DUF7584"/>
</dbReference>